<reference evidence="1" key="1">
    <citation type="journal article" date="2023" name="bioRxiv">
        <title>Improved chromosome-level genome assembly for marigold (Tagetes erecta).</title>
        <authorList>
            <person name="Jiang F."/>
            <person name="Yuan L."/>
            <person name="Wang S."/>
            <person name="Wang H."/>
            <person name="Xu D."/>
            <person name="Wang A."/>
            <person name="Fan W."/>
        </authorList>
    </citation>
    <scope>NUCLEOTIDE SEQUENCE</scope>
    <source>
        <strain evidence="1">WSJ</strain>
        <tissue evidence="1">Leaf</tissue>
    </source>
</reference>
<dbReference type="EMBL" id="JAUHHV010000005">
    <property type="protein sequence ID" value="KAK1423938.1"/>
    <property type="molecule type" value="Genomic_DNA"/>
</dbReference>
<organism evidence="1 2">
    <name type="scientific">Tagetes erecta</name>
    <name type="common">African marigold</name>
    <dbReference type="NCBI Taxonomy" id="13708"/>
    <lineage>
        <taxon>Eukaryota</taxon>
        <taxon>Viridiplantae</taxon>
        <taxon>Streptophyta</taxon>
        <taxon>Embryophyta</taxon>
        <taxon>Tracheophyta</taxon>
        <taxon>Spermatophyta</taxon>
        <taxon>Magnoliopsida</taxon>
        <taxon>eudicotyledons</taxon>
        <taxon>Gunneridae</taxon>
        <taxon>Pentapetalae</taxon>
        <taxon>asterids</taxon>
        <taxon>campanulids</taxon>
        <taxon>Asterales</taxon>
        <taxon>Asteraceae</taxon>
        <taxon>Asteroideae</taxon>
        <taxon>Heliantheae alliance</taxon>
        <taxon>Tageteae</taxon>
        <taxon>Tagetes</taxon>
    </lineage>
</organism>
<name>A0AAD8KLZ4_TARER</name>
<sequence length="70" mass="8147">MVSGGESSELRHGAWDSVDGSNVIERLLKMKCRSRIYKEKDTRGSSYVSWDWRKFNREEQDDDDDGIGVY</sequence>
<accession>A0AAD8KLZ4</accession>
<keyword evidence="2" id="KW-1185">Reference proteome</keyword>
<proteinExistence type="predicted"/>
<evidence type="ECO:0000313" key="1">
    <source>
        <dbReference type="EMBL" id="KAK1423938.1"/>
    </source>
</evidence>
<dbReference type="Proteomes" id="UP001229421">
    <property type="component" value="Unassembled WGS sequence"/>
</dbReference>
<gene>
    <name evidence="1" type="ORF">QVD17_19249</name>
</gene>
<protein>
    <submittedName>
        <fullName evidence="1">Uncharacterized protein</fullName>
    </submittedName>
</protein>
<dbReference type="AlphaFoldDB" id="A0AAD8KLZ4"/>
<comment type="caution">
    <text evidence="1">The sequence shown here is derived from an EMBL/GenBank/DDBJ whole genome shotgun (WGS) entry which is preliminary data.</text>
</comment>
<evidence type="ECO:0000313" key="2">
    <source>
        <dbReference type="Proteomes" id="UP001229421"/>
    </source>
</evidence>